<evidence type="ECO:0000256" key="3">
    <source>
        <dbReference type="ARBA" id="ARBA00022692"/>
    </source>
</evidence>
<protein>
    <recommendedName>
        <fullName evidence="9">Peptidase S54 rhomboid domain-containing protein</fullName>
    </recommendedName>
</protein>
<dbReference type="SUPFAM" id="SSF144091">
    <property type="entry name" value="Rhomboid-like"/>
    <property type="match status" value="1"/>
</dbReference>
<keyword evidence="5 7" id="KW-1133">Transmembrane helix</keyword>
<keyword evidence="6 7" id="KW-0472">Membrane</keyword>
<dbReference type="Gene3D" id="1.20.1540.10">
    <property type="entry name" value="Rhomboid-like"/>
    <property type="match status" value="1"/>
</dbReference>
<keyword evidence="3 7" id="KW-0812">Transmembrane</keyword>
<dbReference type="Proteomes" id="UP001165060">
    <property type="component" value="Unassembled WGS sequence"/>
</dbReference>
<organism evidence="10 11">
    <name type="scientific">Tetraparma gracilis</name>
    <dbReference type="NCBI Taxonomy" id="2962635"/>
    <lineage>
        <taxon>Eukaryota</taxon>
        <taxon>Sar</taxon>
        <taxon>Stramenopiles</taxon>
        <taxon>Ochrophyta</taxon>
        <taxon>Bolidophyceae</taxon>
        <taxon>Parmales</taxon>
        <taxon>Triparmaceae</taxon>
        <taxon>Tetraparma</taxon>
    </lineage>
</organism>
<evidence type="ECO:0000313" key="11">
    <source>
        <dbReference type="Proteomes" id="UP001165060"/>
    </source>
</evidence>
<feature type="chain" id="PRO_5045439662" description="Peptidase S54 rhomboid domain-containing protein" evidence="8">
    <location>
        <begin position="19"/>
        <end position="332"/>
    </location>
</feature>
<accession>A0ABQ6N8I8</accession>
<feature type="signal peptide" evidence="8">
    <location>
        <begin position="1"/>
        <end position="18"/>
    </location>
</feature>
<evidence type="ECO:0000256" key="5">
    <source>
        <dbReference type="ARBA" id="ARBA00022989"/>
    </source>
</evidence>
<feature type="transmembrane region" description="Helical" evidence="7">
    <location>
        <begin position="66"/>
        <end position="84"/>
    </location>
</feature>
<dbReference type="EMBL" id="BRYB01006505">
    <property type="protein sequence ID" value="GMI50438.1"/>
    <property type="molecule type" value="Genomic_DNA"/>
</dbReference>
<evidence type="ECO:0000256" key="4">
    <source>
        <dbReference type="ARBA" id="ARBA00022801"/>
    </source>
</evidence>
<evidence type="ECO:0000313" key="10">
    <source>
        <dbReference type="EMBL" id="GMI50438.1"/>
    </source>
</evidence>
<comment type="subcellular location">
    <subcellularLocation>
        <location evidence="1">Membrane</location>
        <topology evidence="1">Multi-pass membrane protein</topology>
    </subcellularLocation>
</comment>
<evidence type="ECO:0000256" key="8">
    <source>
        <dbReference type="SAM" id="SignalP"/>
    </source>
</evidence>
<evidence type="ECO:0000256" key="6">
    <source>
        <dbReference type="ARBA" id="ARBA00023136"/>
    </source>
</evidence>
<keyword evidence="4" id="KW-0378">Hydrolase</keyword>
<dbReference type="PANTHER" id="PTHR43731:SF14">
    <property type="entry name" value="PRESENILIN-ASSOCIATED RHOMBOID-LIKE PROTEIN, MITOCHONDRIAL"/>
    <property type="match status" value="1"/>
</dbReference>
<gene>
    <name evidence="10" type="ORF">TeGR_g1365</name>
</gene>
<feature type="transmembrane region" description="Helical" evidence="7">
    <location>
        <begin position="312"/>
        <end position="329"/>
    </location>
</feature>
<feature type="transmembrane region" description="Helical" evidence="7">
    <location>
        <begin position="218"/>
        <end position="235"/>
    </location>
</feature>
<comment type="similarity">
    <text evidence="2">Belongs to the peptidase S54 family.</text>
</comment>
<feature type="transmembrane region" description="Helical" evidence="7">
    <location>
        <begin position="256"/>
        <end position="283"/>
    </location>
</feature>
<dbReference type="InterPro" id="IPR035952">
    <property type="entry name" value="Rhomboid-like_sf"/>
</dbReference>
<evidence type="ECO:0000256" key="7">
    <source>
        <dbReference type="SAM" id="Phobius"/>
    </source>
</evidence>
<dbReference type="InterPro" id="IPR022764">
    <property type="entry name" value="Peptidase_S54_rhomboid_dom"/>
</dbReference>
<name>A0ABQ6N8I8_9STRA</name>
<dbReference type="Pfam" id="PF01694">
    <property type="entry name" value="Rhomboid"/>
    <property type="match status" value="1"/>
</dbReference>
<keyword evidence="11" id="KW-1185">Reference proteome</keyword>
<dbReference type="PANTHER" id="PTHR43731">
    <property type="entry name" value="RHOMBOID PROTEASE"/>
    <property type="match status" value="1"/>
</dbReference>
<proteinExistence type="inferred from homology"/>
<evidence type="ECO:0000256" key="1">
    <source>
        <dbReference type="ARBA" id="ARBA00004141"/>
    </source>
</evidence>
<evidence type="ECO:0000256" key="2">
    <source>
        <dbReference type="ARBA" id="ARBA00009045"/>
    </source>
</evidence>
<dbReference type="InterPro" id="IPR050925">
    <property type="entry name" value="Rhomboid_protease_S54"/>
</dbReference>
<feature type="domain" description="Peptidase S54 rhomboid" evidence="9">
    <location>
        <begin position="150"/>
        <end position="284"/>
    </location>
</feature>
<feature type="transmembrane region" description="Helical" evidence="7">
    <location>
        <begin position="190"/>
        <end position="212"/>
    </location>
</feature>
<sequence length="332" mass="35037">MKHSPILLILALPLLSTSFVAPPPALPLRTSSPFTAPPPLIPPPSFSTSLSAKPIVNPASLPPPQTALPLAILVGYAWQVVWSLKDFVAIKQAFGSAFPVSYPSHLVAAATGLTGSRFVFRSVTHRPIMYDPSGSLSRALSFVPRRAAAEPYRFLSNALLHGDLFHLYFNLSFLRSVIPSLQSLQTPTDLLYSTFLISVIAGNVACFFTYGARSLTPCVGASGGIFGLLGLLLVASRRARATNLSQNVMRTAALNFAYGLMSPGISNAAHAGGFAAGIAVGYLGGGKMKKGYQSKRSPYGGGVYLESARGKVDPVLLLGGVVSAVLLLLRRV</sequence>
<keyword evidence="8" id="KW-0732">Signal</keyword>
<reference evidence="10 11" key="1">
    <citation type="journal article" date="2023" name="Commun. Biol.">
        <title>Genome analysis of Parmales, the sister group of diatoms, reveals the evolutionary specialization of diatoms from phago-mixotrophs to photoautotrophs.</title>
        <authorList>
            <person name="Ban H."/>
            <person name="Sato S."/>
            <person name="Yoshikawa S."/>
            <person name="Yamada K."/>
            <person name="Nakamura Y."/>
            <person name="Ichinomiya M."/>
            <person name="Sato N."/>
            <person name="Blanc-Mathieu R."/>
            <person name="Endo H."/>
            <person name="Kuwata A."/>
            <person name="Ogata H."/>
        </authorList>
    </citation>
    <scope>NUCLEOTIDE SEQUENCE [LARGE SCALE GENOMIC DNA]</scope>
</reference>
<evidence type="ECO:0000259" key="9">
    <source>
        <dbReference type="Pfam" id="PF01694"/>
    </source>
</evidence>
<comment type="caution">
    <text evidence="10">The sequence shown here is derived from an EMBL/GenBank/DDBJ whole genome shotgun (WGS) entry which is preliminary data.</text>
</comment>